<dbReference type="Proteomes" id="UP001232148">
    <property type="component" value="Unassembled WGS sequence"/>
</dbReference>
<keyword evidence="2" id="KW-1185">Reference proteome</keyword>
<reference evidence="1" key="1">
    <citation type="submission" date="2021-06" db="EMBL/GenBank/DDBJ databases">
        <title>Comparative genomics, transcriptomics and evolutionary studies reveal genomic signatures of adaptation to plant cell wall in hemibiotrophic fungi.</title>
        <authorList>
            <consortium name="DOE Joint Genome Institute"/>
            <person name="Baroncelli R."/>
            <person name="Diaz J.F."/>
            <person name="Benocci T."/>
            <person name="Peng M."/>
            <person name="Battaglia E."/>
            <person name="Haridas S."/>
            <person name="Andreopoulos W."/>
            <person name="Labutti K."/>
            <person name="Pangilinan J."/>
            <person name="Floch G.L."/>
            <person name="Makela M.R."/>
            <person name="Henrissat B."/>
            <person name="Grigoriev I.V."/>
            <person name="Crouch J.A."/>
            <person name="De Vries R.P."/>
            <person name="Sukno S.A."/>
            <person name="Thon M.R."/>
        </authorList>
    </citation>
    <scope>NUCLEOTIDE SEQUENCE</scope>
    <source>
        <strain evidence="1">MAFF235873</strain>
    </source>
</reference>
<name>A0AAD9H7J5_9PEZI</name>
<protein>
    <submittedName>
        <fullName evidence="1">Uncharacterized protein</fullName>
    </submittedName>
</protein>
<organism evidence="1 2">
    <name type="scientific">Colletotrichum zoysiae</name>
    <dbReference type="NCBI Taxonomy" id="1216348"/>
    <lineage>
        <taxon>Eukaryota</taxon>
        <taxon>Fungi</taxon>
        <taxon>Dikarya</taxon>
        <taxon>Ascomycota</taxon>
        <taxon>Pezizomycotina</taxon>
        <taxon>Sordariomycetes</taxon>
        <taxon>Hypocreomycetidae</taxon>
        <taxon>Glomerellales</taxon>
        <taxon>Glomerellaceae</taxon>
        <taxon>Colletotrichum</taxon>
        <taxon>Colletotrichum graminicola species complex</taxon>
    </lineage>
</organism>
<proteinExistence type="predicted"/>
<evidence type="ECO:0000313" key="1">
    <source>
        <dbReference type="EMBL" id="KAK2023648.1"/>
    </source>
</evidence>
<comment type="caution">
    <text evidence="1">The sequence shown here is derived from an EMBL/GenBank/DDBJ whole genome shotgun (WGS) entry which is preliminary data.</text>
</comment>
<gene>
    <name evidence="1" type="ORF">LX32DRAFT_686364</name>
</gene>
<evidence type="ECO:0000313" key="2">
    <source>
        <dbReference type="Proteomes" id="UP001232148"/>
    </source>
</evidence>
<sequence length="406" mass="46650">METEDIGLDDEGLFQQQNNTVPVVEAPVQSLESPGPLAMEVRWPESHGPREDIFRPSDTESQYAIPPTSANSVPPLEVAERIPEVFPREYNEDEEDMWSEPLFRVVDILPVGLSGDDVFFSRFVTDKTGILDFPNSFYNGHMEVEKRLLDLGSSRETTWWKYDDMLDGETHLMWRLLPRTIRVWPGELFSKISGQFFLFSKIPSFHYFKEKGEDYRDVPPKWSQEFVRQLCRVVSVAIFWENPTLLIVCMQYAVACRTNDRRLWQWDPLPLHPFLKALAMKAAANIAGKPMHEIRLEADRALLDHHNIRRPAESRIIEYIAKIATRTNTKPIDGLPASGSYPIKSRDLAAVAWAASRVSRSYFDEIRAELSDPSIVPTKAQTQELIGLWHTREMIIAHNGGLWQGR</sequence>
<accession>A0AAD9H7J5</accession>
<dbReference type="EMBL" id="MU842992">
    <property type="protein sequence ID" value="KAK2023648.1"/>
    <property type="molecule type" value="Genomic_DNA"/>
</dbReference>
<dbReference type="AlphaFoldDB" id="A0AAD9H7J5"/>